<comment type="caution">
    <text evidence="2">The sequence shown here is derived from an EMBL/GenBank/DDBJ whole genome shotgun (WGS) entry which is preliminary data.</text>
</comment>
<evidence type="ECO:0000313" key="3">
    <source>
        <dbReference type="Proteomes" id="UP000242694"/>
    </source>
</evidence>
<name>A0ABX5IH15_9STAP</name>
<gene>
    <name evidence="2" type="ORF">BU607_03515</name>
</gene>
<feature type="transmembrane region" description="Helical" evidence="1">
    <location>
        <begin position="34"/>
        <end position="54"/>
    </location>
</feature>
<dbReference type="EMBL" id="PZDI01000010">
    <property type="protein sequence ID" value="PTH18890.1"/>
    <property type="molecule type" value="Genomic_DNA"/>
</dbReference>
<evidence type="ECO:0000313" key="2">
    <source>
        <dbReference type="EMBL" id="PTH18890.1"/>
    </source>
</evidence>
<feature type="transmembrane region" description="Helical" evidence="1">
    <location>
        <begin position="6"/>
        <end position="27"/>
    </location>
</feature>
<sequence>MNLQTIFRYLINFLLAVFILFILYCYYTDNISSLWTWVNILGGIFVRTVFVELMNQNEE</sequence>
<proteinExistence type="predicted"/>
<keyword evidence="3" id="KW-1185">Reference proteome</keyword>
<reference evidence="2 3" key="1">
    <citation type="journal article" date="2016" name="Front. Microbiol.">
        <title>Comprehensive Phylogenetic Analysis of Bovine Non-aureus Staphylococci Species Based on Whole-Genome Sequencing.</title>
        <authorList>
            <person name="Naushad S."/>
            <person name="Barkema H.W."/>
            <person name="Luby C."/>
            <person name="Condas L.A."/>
            <person name="Nobrega D.B."/>
            <person name="Carson D.A."/>
            <person name="De Buck J."/>
        </authorList>
    </citation>
    <scope>NUCLEOTIDE SEQUENCE [LARGE SCALE GENOMIC DNA]</scope>
    <source>
        <strain evidence="2 3">SNUC 993</strain>
    </source>
</reference>
<evidence type="ECO:0008006" key="4">
    <source>
        <dbReference type="Google" id="ProtNLM"/>
    </source>
</evidence>
<accession>A0ABX5IH15</accession>
<keyword evidence="1" id="KW-0812">Transmembrane</keyword>
<protein>
    <recommendedName>
        <fullName evidence="4">Phage protein</fullName>
    </recommendedName>
</protein>
<keyword evidence="1" id="KW-1133">Transmembrane helix</keyword>
<organism evidence="2 3">
    <name type="scientific">Staphylococcus auricularis</name>
    <dbReference type="NCBI Taxonomy" id="29379"/>
    <lineage>
        <taxon>Bacteria</taxon>
        <taxon>Bacillati</taxon>
        <taxon>Bacillota</taxon>
        <taxon>Bacilli</taxon>
        <taxon>Bacillales</taxon>
        <taxon>Staphylococcaceae</taxon>
        <taxon>Staphylococcus</taxon>
    </lineage>
</organism>
<keyword evidence="1" id="KW-0472">Membrane</keyword>
<evidence type="ECO:0000256" key="1">
    <source>
        <dbReference type="SAM" id="Phobius"/>
    </source>
</evidence>
<dbReference type="Proteomes" id="UP000242694">
    <property type="component" value="Unassembled WGS sequence"/>
</dbReference>